<accession>G0AJX3</accession>
<protein>
    <submittedName>
        <fullName evidence="1">Uncharacterized protein</fullName>
    </submittedName>
</protein>
<proteinExistence type="predicted"/>
<evidence type="ECO:0000313" key="1">
    <source>
        <dbReference type="EMBL" id="AEK61418.1"/>
    </source>
</evidence>
<dbReference type="STRING" id="1005048.CFU_1586"/>
<reference evidence="1 2" key="1">
    <citation type="journal article" date="2004" name="Environ. Microbiol.">
        <title>Phylogeny-function analysis of (meta)genomic libraries: screening for expression of ribosomal RNA genes by large-insert library fluorescent in situ hybridization (LIL-FISH).</title>
        <authorList>
            <person name="Leveau J.H."/>
            <person name="Gerards S."/>
            <person name="de Boer W."/>
            <person name="van Veen J.A."/>
        </authorList>
    </citation>
    <scope>NUCLEOTIDE SEQUENCE [LARGE SCALE GENOMIC DNA]</scope>
    <source>
        <strain evidence="1 2">Ter331</strain>
    </source>
</reference>
<sequence length="115" mass="12786">MPVNFSLTLPGCAAGASVLWWQFAMSLQEAAMKLIEQDEMEDFQAILQARQLAADDFELHQVDTTDPKTDEIFGLTGFVTVSRKSNGHKKQYPIGDGSSWVTEFERDLQRGAFAG</sequence>
<dbReference type="HOGENOM" id="CLU_168091_0_0_4"/>
<reference evidence="1 2" key="4">
    <citation type="journal article" date="2010" name="Environ. Microbiol.">
        <title>The bacterial genus Collimonas: mycophagy, weathering and other adaptive solutions to life in oligotrophic soil environments.</title>
        <authorList>
            <person name="Leveau J.H."/>
            <person name="Uroz S."/>
            <person name="de Boer W."/>
        </authorList>
    </citation>
    <scope>NUCLEOTIDE SEQUENCE [LARGE SCALE GENOMIC DNA]</scope>
    <source>
        <strain evidence="1 2">Ter331</strain>
    </source>
</reference>
<reference evidence="1 2" key="3">
    <citation type="journal article" date="2008" name="FEMS Microbiol. Ecol.">
        <title>Identification and characterization of genes underlying chitinolysis in Collimonas fungivorans Ter331.</title>
        <authorList>
            <person name="Fritsche K."/>
            <person name="de Boer W."/>
            <person name="Gerards S."/>
            <person name="van den Berg M."/>
            <person name="van Veen J.A."/>
            <person name="Leveau J.H."/>
        </authorList>
    </citation>
    <scope>NUCLEOTIDE SEQUENCE [LARGE SCALE GENOMIC DNA]</scope>
    <source>
        <strain evidence="1 2">Ter331</strain>
    </source>
</reference>
<keyword evidence="2" id="KW-1185">Reference proteome</keyword>
<dbReference type="KEGG" id="cfu:CFU_1586"/>
<dbReference type="eggNOG" id="ENOG50338EW">
    <property type="taxonomic scope" value="Bacteria"/>
</dbReference>
<name>G0AJX3_COLFT</name>
<evidence type="ECO:0000313" key="2">
    <source>
        <dbReference type="Proteomes" id="UP000008392"/>
    </source>
</evidence>
<gene>
    <name evidence="1" type="ordered locus">CFU_1586</name>
</gene>
<reference evidence="1 2" key="5">
    <citation type="journal article" date="2011" name="ISME J.">
        <title>Dual transcriptional profiling of a bacterial/fungal confrontation: Collimonas fungivorans versus Aspergillus niger.</title>
        <authorList>
            <person name="Mela F."/>
            <person name="Fritsche K."/>
            <person name="de Boer W."/>
            <person name="van Veen J.A."/>
            <person name="de Graaff L.H."/>
            <person name="van den Berg M."/>
            <person name="Leveau J.H."/>
        </authorList>
    </citation>
    <scope>NUCLEOTIDE SEQUENCE [LARGE SCALE GENOMIC DNA]</scope>
    <source>
        <strain evidence="1 2">Ter331</strain>
    </source>
</reference>
<dbReference type="Proteomes" id="UP000008392">
    <property type="component" value="Chromosome"/>
</dbReference>
<reference evidence="2" key="6">
    <citation type="submission" date="2011-05" db="EMBL/GenBank/DDBJ databases">
        <title>Complete sequence of Collimonas fungivorans Ter331.</title>
        <authorList>
            <person name="Leveau J.H."/>
        </authorList>
    </citation>
    <scope>NUCLEOTIDE SEQUENCE [LARGE SCALE GENOMIC DNA]</scope>
    <source>
        <strain evidence="2">Ter331</strain>
    </source>
</reference>
<dbReference type="AlphaFoldDB" id="G0AJX3"/>
<organism evidence="1 2">
    <name type="scientific">Collimonas fungivorans (strain Ter331)</name>
    <dbReference type="NCBI Taxonomy" id="1005048"/>
    <lineage>
        <taxon>Bacteria</taxon>
        <taxon>Pseudomonadati</taxon>
        <taxon>Pseudomonadota</taxon>
        <taxon>Betaproteobacteria</taxon>
        <taxon>Burkholderiales</taxon>
        <taxon>Oxalobacteraceae</taxon>
        <taxon>Collimonas</taxon>
    </lineage>
</organism>
<dbReference type="EMBL" id="CP002745">
    <property type="protein sequence ID" value="AEK61418.1"/>
    <property type="molecule type" value="Genomic_DNA"/>
</dbReference>
<reference evidence="1 2" key="2">
    <citation type="journal article" date="2006" name="J. Microbiol. Methods">
        <title>Genomic flank-sequencing of plasposon insertion sites for rapid identification of functional genes.</title>
        <authorList>
            <person name="Leveau J.H."/>
            <person name="Gerards S."/>
            <person name="Fritsche K."/>
            <person name="Zondag G."/>
            <person name="van Veen J.A."/>
        </authorList>
    </citation>
    <scope>NUCLEOTIDE SEQUENCE [LARGE SCALE GENOMIC DNA]</scope>
    <source>
        <strain evidence="1 2">Ter331</strain>
    </source>
</reference>